<feature type="transmembrane region" description="Helical" evidence="16">
    <location>
        <begin position="141"/>
        <end position="160"/>
    </location>
</feature>
<keyword evidence="11 16" id="KW-0472">Membrane</keyword>
<evidence type="ECO:0000256" key="11">
    <source>
        <dbReference type="ARBA" id="ARBA00023136"/>
    </source>
</evidence>
<accession>F1TEM1</accession>
<dbReference type="Gene3D" id="1.10.10.10">
    <property type="entry name" value="Winged helix-like DNA-binding domain superfamily/Winged helix DNA-binding domain"/>
    <property type="match status" value="1"/>
</dbReference>
<keyword evidence="5 16" id="KW-0812">Transmembrane</keyword>
<keyword evidence="4 18" id="KW-0132">Cell division</keyword>
<feature type="compositionally biased region" description="Basic and acidic residues" evidence="15">
    <location>
        <begin position="331"/>
        <end position="340"/>
    </location>
</feature>
<evidence type="ECO:0000256" key="7">
    <source>
        <dbReference type="ARBA" id="ARBA00022829"/>
    </source>
</evidence>
<evidence type="ECO:0000256" key="13">
    <source>
        <dbReference type="ARBA" id="ARBA00024986"/>
    </source>
</evidence>
<dbReference type="InterPro" id="IPR027417">
    <property type="entry name" value="P-loop_NTPase"/>
</dbReference>
<comment type="caution">
    <text evidence="18">The sequence shown here is derived from an EMBL/GenBank/DDBJ whole genome shotgun (WGS) entry which is preliminary data.</text>
</comment>
<feature type="compositionally biased region" description="Acidic residues" evidence="15">
    <location>
        <begin position="265"/>
        <end position="278"/>
    </location>
</feature>
<dbReference type="InterPro" id="IPR036388">
    <property type="entry name" value="WH-like_DNA-bd_sf"/>
</dbReference>
<evidence type="ECO:0000256" key="15">
    <source>
        <dbReference type="SAM" id="MobiDB-lite"/>
    </source>
</evidence>
<protein>
    <submittedName>
        <fullName evidence="18">Cell division protein FtsK/SpoIIIE</fullName>
    </submittedName>
</protein>
<feature type="domain" description="FtsK" evidence="17">
    <location>
        <begin position="498"/>
        <end position="689"/>
    </location>
</feature>
<evidence type="ECO:0000313" key="18">
    <source>
        <dbReference type="EMBL" id="EGD47187.1"/>
    </source>
</evidence>
<dbReference type="Pfam" id="PF17854">
    <property type="entry name" value="FtsK_alpha"/>
    <property type="match status" value="1"/>
</dbReference>
<keyword evidence="12" id="KW-0131">Cell cycle</keyword>
<evidence type="ECO:0000256" key="3">
    <source>
        <dbReference type="ARBA" id="ARBA00022475"/>
    </source>
</evidence>
<dbReference type="PROSITE" id="PS50901">
    <property type="entry name" value="FTSK"/>
    <property type="match status" value="1"/>
</dbReference>
<dbReference type="Pfam" id="PF01580">
    <property type="entry name" value="FtsK_SpoIIIE"/>
    <property type="match status" value="1"/>
</dbReference>
<keyword evidence="9 16" id="KW-1133">Transmembrane helix</keyword>
<dbReference type="InterPro" id="IPR036390">
    <property type="entry name" value="WH_DNA-bd_sf"/>
</dbReference>
<feature type="transmembrane region" description="Helical" evidence="16">
    <location>
        <begin position="100"/>
        <end position="120"/>
    </location>
</feature>
<proteinExistence type="inferred from homology"/>
<dbReference type="CDD" id="cd01127">
    <property type="entry name" value="TrwB_TraG_TraD_VirD4"/>
    <property type="match status" value="1"/>
</dbReference>
<dbReference type="InterPro" id="IPR025199">
    <property type="entry name" value="FtsK_4TM"/>
</dbReference>
<comment type="similarity">
    <text evidence="2">Belongs to the FtsK/SpoIIIE/SftA family.</text>
</comment>
<feature type="transmembrane region" description="Helical" evidence="16">
    <location>
        <begin position="62"/>
        <end position="88"/>
    </location>
</feature>
<keyword evidence="19" id="KW-1185">Reference proteome</keyword>
<dbReference type="Gene3D" id="3.30.980.40">
    <property type="match status" value="1"/>
</dbReference>
<evidence type="ECO:0000256" key="10">
    <source>
        <dbReference type="ARBA" id="ARBA00023125"/>
    </source>
</evidence>
<evidence type="ECO:0000256" key="8">
    <source>
        <dbReference type="ARBA" id="ARBA00022840"/>
    </source>
</evidence>
<reference evidence="18" key="1">
    <citation type="submission" date="2009-07" db="EMBL/GenBank/DDBJ databases">
        <authorList>
            <consortium name="US DOE Joint Genome Institute (JGI-PGF)"/>
            <person name="Lucas S."/>
            <person name="Copeland A."/>
            <person name="Lapidus A."/>
            <person name="Glavina del Rio T."/>
            <person name="Tice H."/>
            <person name="Bruce D."/>
            <person name="Goodwin L."/>
            <person name="Pitluck S."/>
            <person name="Larimer F."/>
            <person name="Land M.L."/>
            <person name="Mouttaki H."/>
            <person name="He Z."/>
            <person name="Zhou J."/>
            <person name="Hemme C.L."/>
        </authorList>
    </citation>
    <scope>NUCLEOTIDE SEQUENCE</scope>
    <source>
        <strain evidence="18">DSM 2782</strain>
    </source>
</reference>
<dbReference type="GO" id="GO:0007059">
    <property type="term" value="P:chromosome segregation"/>
    <property type="evidence" value="ECO:0007669"/>
    <property type="project" value="UniProtKB-KW"/>
</dbReference>
<comment type="function">
    <text evidence="13">Essential cell division protein that coordinates cell division and chromosome segregation. The N-terminus is involved in assembly of the cell-division machinery. The C-terminus functions as a DNA motor that moves dsDNA in an ATP-dependent manner towards the dif recombination site, which is located within the replication terminus region. Required for activation of the Xer recombinase, allowing activation of chromosome unlinking by recombination.</text>
</comment>
<feature type="compositionally biased region" description="Acidic residues" evidence="15">
    <location>
        <begin position="218"/>
        <end position="232"/>
    </location>
</feature>
<feature type="compositionally biased region" description="Basic and acidic residues" evidence="15">
    <location>
        <begin position="245"/>
        <end position="260"/>
    </location>
</feature>
<keyword evidence="7" id="KW-0159">Chromosome partition</keyword>
<organism evidence="18 19">
    <name type="scientific">Ruminiclostridium papyrosolvens DSM 2782</name>
    <dbReference type="NCBI Taxonomy" id="588581"/>
    <lineage>
        <taxon>Bacteria</taxon>
        <taxon>Bacillati</taxon>
        <taxon>Bacillota</taxon>
        <taxon>Clostridia</taxon>
        <taxon>Eubacteriales</taxon>
        <taxon>Oscillospiraceae</taxon>
        <taxon>Ruminiclostridium</taxon>
    </lineage>
</organism>
<feature type="region of interest" description="Disordered" evidence="15">
    <location>
        <begin position="211"/>
        <end position="278"/>
    </location>
</feature>
<gene>
    <name evidence="18" type="ORF">Cpap_1580</name>
</gene>
<dbReference type="GO" id="GO:0005886">
    <property type="term" value="C:plasma membrane"/>
    <property type="evidence" value="ECO:0007669"/>
    <property type="project" value="UniProtKB-SubCell"/>
</dbReference>
<dbReference type="GO" id="GO:0051301">
    <property type="term" value="P:cell division"/>
    <property type="evidence" value="ECO:0007669"/>
    <property type="project" value="UniProtKB-KW"/>
</dbReference>
<evidence type="ECO:0000259" key="17">
    <source>
        <dbReference type="PROSITE" id="PS50901"/>
    </source>
</evidence>
<feature type="binding site" evidence="14">
    <location>
        <begin position="515"/>
        <end position="522"/>
    </location>
    <ligand>
        <name>ATP</name>
        <dbReference type="ChEBI" id="CHEBI:30616"/>
    </ligand>
</feature>
<dbReference type="Pfam" id="PF13491">
    <property type="entry name" value="FtsK_4TM"/>
    <property type="match status" value="1"/>
</dbReference>
<feature type="transmembrane region" description="Helical" evidence="16">
    <location>
        <begin position="166"/>
        <end position="189"/>
    </location>
</feature>
<dbReference type="PANTHER" id="PTHR22683">
    <property type="entry name" value="SPORULATION PROTEIN RELATED"/>
    <property type="match status" value="1"/>
</dbReference>
<evidence type="ECO:0000313" key="19">
    <source>
        <dbReference type="Proteomes" id="UP000003860"/>
    </source>
</evidence>
<evidence type="ECO:0000256" key="9">
    <source>
        <dbReference type="ARBA" id="ARBA00022989"/>
    </source>
</evidence>
<dbReference type="InterPro" id="IPR002543">
    <property type="entry name" value="FtsK_dom"/>
</dbReference>
<dbReference type="SUPFAM" id="SSF52540">
    <property type="entry name" value="P-loop containing nucleoside triphosphate hydrolases"/>
    <property type="match status" value="1"/>
</dbReference>
<dbReference type="PANTHER" id="PTHR22683:SF41">
    <property type="entry name" value="DNA TRANSLOCASE FTSK"/>
    <property type="match status" value="1"/>
</dbReference>
<dbReference type="Gene3D" id="3.40.50.300">
    <property type="entry name" value="P-loop containing nucleotide triphosphate hydrolases"/>
    <property type="match status" value="1"/>
</dbReference>
<name>F1TEM1_9FIRM</name>
<dbReference type="RefSeq" id="WP_004620253.1">
    <property type="nucleotide sequence ID" value="NZ_ACXX02000009.1"/>
</dbReference>
<dbReference type="eggNOG" id="COG1674">
    <property type="taxonomic scope" value="Bacteria"/>
</dbReference>
<dbReference type="EMBL" id="ACXX02000009">
    <property type="protein sequence ID" value="EGD47187.1"/>
    <property type="molecule type" value="Genomic_DNA"/>
</dbReference>
<dbReference type="SMART" id="SM00843">
    <property type="entry name" value="Ftsk_gamma"/>
    <property type="match status" value="1"/>
</dbReference>
<dbReference type="GO" id="GO:0003677">
    <property type="term" value="F:DNA binding"/>
    <property type="evidence" value="ECO:0007669"/>
    <property type="project" value="UniProtKB-KW"/>
</dbReference>
<reference evidence="18" key="2">
    <citation type="submission" date="2011-01" db="EMBL/GenBank/DDBJ databases">
        <title>The Non-contiguous Finished genome of Clostridium papyrosolvens.</title>
        <authorList>
            <person name="Lucas S."/>
            <person name="Copeland A."/>
            <person name="Lapidus A."/>
            <person name="Cheng J.-F."/>
            <person name="Goodwin L."/>
            <person name="Pitluck S."/>
            <person name="Misra M."/>
            <person name="Chertkov O."/>
            <person name="Detter J.C."/>
            <person name="Han C."/>
            <person name="Tapia R."/>
            <person name="Land M."/>
            <person name="Hauser L."/>
            <person name="Kyrpides N."/>
            <person name="Ivanova N."/>
            <person name="Pagani I."/>
            <person name="Mouttaki H."/>
            <person name="He Z."/>
            <person name="Zhou J."/>
            <person name="Hemme C.L."/>
            <person name="Woyke T."/>
        </authorList>
    </citation>
    <scope>NUCLEOTIDE SEQUENCE [LARGE SCALE GENOMIC DNA]</scope>
    <source>
        <strain evidence="18">DSM 2782</strain>
    </source>
</reference>
<dbReference type="SUPFAM" id="SSF46785">
    <property type="entry name" value="Winged helix' DNA-binding domain"/>
    <property type="match status" value="1"/>
</dbReference>
<dbReference type="Pfam" id="PF09397">
    <property type="entry name" value="FtsK_gamma"/>
    <property type="match status" value="1"/>
</dbReference>
<evidence type="ECO:0000256" key="12">
    <source>
        <dbReference type="ARBA" id="ARBA00023306"/>
    </source>
</evidence>
<evidence type="ECO:0000256" key="6">
    <source>
        <dbReference type="ARBA" id="ARBA00022741"/>
    </source>
</evidence>
<evidence type="ECO:0000256" key="16">
    <source>
        <dbReference type="SAM" id="Phobius"/>
    </source>
</evidence>
<dbReference type="GO" id="GO:0005524">
    <property type="term" value="F:ATP binding"/>
    <property type="evidence" value="ECO:0007669"/>
    <property type="project" value="UniProtKB-UniRule"/>
</dbReference>
<dbReference type="InterPro" id="IPR018541">
    <property type="entry name" value="Ftsk_gamma"/>
</dbReference>
<keyword evidence="3" id="KW-1003">Cell membrane</keyword>
<dbReference type="InterPro" id="IPR050206">
    <property type="entry name" value="FtsK/SpoIIIE/SftA"/>
</dbReference>
<comment type="subcellular location">
    <subcellularLocation>
        <location evidence="1">Cell membrane</location>
        <topology evidence="1">Multi-pass membrane protein</topology>
    </subcellularLocation>
</comment>
<feature type="region of interest" description="Disordered" evidence="15">
    <location>
        <begin position="301"/>
        <end position="345"/>
    </location>
</feature>
<evidence type="ECO:0000256" key="2">
    <source>
        <dbReference type="ARBA" id="ARBA00006474"/>
    </source>
</evidence>
<feature type="transmembrane region" description="Helical" evidence="16">
    <location>
        <begin position="31"/>
        <end position="50"/>
    </location>
</feature>
<keyword evidence="10" id="KW-0238">DNA-binding</keyword>
<evidence type="ECO:0000256" key="4">
    <source>
        <dbReference type="ARBA" id="ARBA00022618"/>
    </source>
</evidence>
<sequence>MGCYFLQVKKVKKKKKYKRVESGFSKYKNEIMGLILFAFGVLAFFSFIFTKSMGVFGRAITNVMLGFLGVAAYVVPIVLITYGVAMIFKMDSHNFRRRLIYFGVLLVLLAAFIQVSIFNYEEYSGRNLFYSISKFYEDGKALSGGGVLGGLLSLPFLMTFQVLGTVIILTTISIIDVILLTNVSMAAFLKNVSLYFSNKMKSVNENRKLRKQERLEAQEESENETEADEIDEEKPNKKHKIINFKIERENRGKSAEKLEQAPENNESEVEAAGEDSEEFTVSLTGFNEVADELVISDIKDAGLCPDTSSPDDLGNRNTTDENTESQVGSPTEKDTQKGSADENNQEELVIPQTEIKKPMIYNYPSTDLLDSNKDDINVKALKNVALEGAKKLEDTLKSFGVDARVINISRGPAVTRYEIQPSPGVKVSKIVNLSDDIALNLAAAGVRIEAPIPGKAAVGIEVPNKEMSAVLLKEIIESREFSNHSSKLAFSVGKDISGETIVADIGKMPHMLVAGATGSGKSVCINSLIMSILFKASPEEVKLLMVDPKVVELGIYNGIPHLLIPVVTDPKKAAGALNWAVQEMVNRYKLFADKGVRDLKGYNAMLTANNEQGILPHVVIIVDELADLMMVAPNDVEDAICRLAQMARAAGMHLVIATQRPSVDVITGVIKANIPSRISFAVSSQVDSRTILDMSGAEKLLGKGDMLFYPVGEPKPLRVKGSFVSDTEVERVVEFIKTQGYTSYDEDIIEKINDQATGKDDNPGDNDELLNQAIEMVVDAGQASVSLVQRKFKVGYSRAARIIDQMEARNIVGRFEGSKPRQVLISKQQWMEMQMNQNDKQKANQ</sequence>
<keyword evidence="6 14" id="KW-0547">Nucleotide-binding</keyword>
<evidence type="ECO:0000256" key="5">
    <source>
        <dbReference type="ARBA" id="ARBA00022692"/>
    </source>
</evidence>
<dbReference type="AlphaFoldDB" id="F1TEM1"/>
<dbReference type="InterPro" id="IPR041027">
    <property type="entry name" value="FtsK_alpha"/>
</dbReference>
<keyword evidence="8 14" id="KW-0067">ATP-binding</keyword>
<dbReference type="Proteomes" id="UP000003860">
    <property type="component" value="Unassembled WGS sequence"/>
</dbReference>
<evidence type="ECO:0000256" key="14">
    <source>
        <dbReference type="PROSITE-ProRule" id="PRU00289"/>
    </source>
</evidence>
<evidence type="ECO:0000256" key="1">
    <source>
        <dbReference type="ARBA" id="ARBA00004651"/>
    </source>
</evidence>
<dbReference type="STRING" id="588581.Cpap_1580"/>